<proteinExistence type="predicted"/>
<name>A0A811S5C3_9POAL</name>
<feature type="domain" description="Nop" evidence="5">
    <location>
        <begin position="319"/>
        <end position="376"/>
    </location>
</feature>
<keyword evidence="7" id="KW-1185">Reference proteome</keyword>
<comment type="subcellular location">
    <subcellularLocation>
        <location evidence="1">Nucleus</location>
        <location evidence="1">Nucleolus</location>
    </subcellularLocation>
</comment>
<dbReference type="SUPFAM" id="SSF89124">
    <property type="entry name" value="Nop domain"/>
    <property type="match status" value="1"/>
</dbReference>
<dbReference type="PANTHER" id="PTHR10894">
    <property type="entry name" value="NUCLEOLAR PROTEIN 5 NUCLEOLAR PROTEIN NOP5 NOP58"/>
    <property type="match status" value="1"/>
</dbReference>
<evidence type="ECO:0000256" key="1">
    <source>
        <dbReference type="ARBA" id="ARBA00004604"/>
    </source>
</evidence>
<protein>
    <recommendedName>
        <fullName evidence="5">Nop domain-containing protein</fullName>
    </recommendedName>
</protein>
<comment type="caution">
    <text evidence="6">The sequence shown here is derived from an EMBL/GenBank/DDBJ whole genome shotgun (WGS) entry which is preliminary data.</text>
</comment>
<keyword evidence="2" id="KW-0690">Ribosome biogenesis</keyword>
<evidence type="ECO:0000256" key="3">
    <source>
        <dbReference type="ARBA" id="ARBA00023242"/>
    </source>
</evidence>
<evidence type="ECO:0000259" key="5">
    <source>
        <dbReference type="Pfam" id="PF01798"/>
    </source>
</evidence>
<dbReference type="GO" id="GO:0042254">
    <property type="term" value="P:ribosome biogenesis"/>
    <property type="evidence" value="ECO:0007669"/>
    <property type="project" value="UniProtKB-KW"/>
</dbReference>
<dbReference type="GO" id="GO:0031428">
    <property type="term" value="C:box C/D methylation guide snoRNP complex"/>
    <property type="evidence" value="ECO:0007669"/>
    <property type="project" value="InterPro"/>
</dbReference>
<dbReference type="InterPro" id="IPR036070">
    <property type="entry name" value="Nop_dom_sf"/>
</dbReference>
<accession>A0A811S5C3</accession>
<dbReference type="PANTHER" id="PTHR10894:SF1">
    <property type="entry name" value="NUCLEOLAR PROTEIN 58"/>
    <property type="match status" value="1"/>
</dbReference>
<dbReference type="AlphaFoldDB" id="A0A811S5C3"/>
<dbReference type="OrthoDB" id="5365701at2759"/>
<dbReference type="GO" id="GO:0032040">
    <property type="term" value="C:small-subunit processome"/>
    <property type="evidence" value="ECO:0007669"/>
    <property type="project" value="InterPro"/>
</dbReference>
<evidence type="ECO:0000313" key="7">
    <source>
        <dbReference type="Proteomes" id="UP000604825"/>
    </source>
</evidence>
<sequence>MEPREIAATAAAVFVYGLSHATANAWPLPMGSEFCDQADAGRGDFQGSARLSISRIPIGAEGLSSSGRVSFRSTFHHDDFRLKLSVSEAPALLLAYTVAAHTEVHRLLLNLYQVMAPAKELRLSPSSAFLPKLRGGTCSTAHPDPPDATVRRAIHVRDDVLLAVSEALAEKATKEHFAKAYELVLASLLPRPDVFVKDAESCMYMPTKCSMYCCSGFTSMLTTAMSSSTPTWMSAKVDNSFERRVSASTAASTLGKLDQMLKSPCALGDITVSEYYACGLHTALFWFMVAVLSGLNKGKLLNPAAVFHKPLSGLYVVLNIRELCDQVLALSEYKAELYAYLRSRMNTIAPNLTALVGELVGACFLAHGRSLLNLAKAIDIHLLDQVIFLETVSVDMNDTVLLNIFSRPISFSVLLQQLKSRAQVTTPIKSRAHVTAAALIVASDYLLLLSVAIPHPGYKFSVEMITYKLCFPLKPPWQLPALVGFIDDGLHDVVDDHVDKDHEHEAEDAIPTEPTAKNVAAPPSLPRDNGRQLSKKVPSCTFVLPKLRGCGRVRNDQRPVGIESSGLQRARQNWGKVVPLSSPESDNRAGAAWGRWQPGEAGITWTGMVMECRNMPLVQGR</sequence>
<keyword evidence="3" id="KW-0539">Nucleus</keyword>
<dbReference type="Pfam" id="PF01798">
    <property type="entry name" value="Nop"/>
    <property type="match status" value="1"/>
</dbReference>
<dbReference type="Gene3D" id="1.10.246.90">
    <property type="entry name" value="Nop domain"/>
    <property type="match status" value="1"/>
</dbReference>
<organism evidence="6 7">
    <name type="scientific">Miscanthus lutarioriparius</name>
    <dbReference type="NCBI Taxonomy" id="422564"/>
    <lineage>
        <taxon>Eukaryota</taxon>
        <taxon>Viridiplantae</taxon>
        <taxon>Streptophyta</taxon>
        <taxon>Embryophyta</taxon>
        <taxon>Tracheophyta</taxon>
        <taxon>Spermatophyta</taxon>
        <taxon>Magnoliopsida</taxon>
        <taxon>Liliopsida</taxon>
        <taxon>Poales</taxon>
        <taxon>Poaceae</taxon>
        <taxon>PACMAD clade</taxon>
        <taxon>Panicoideae</taxon>
        <taxon>Andropogonodae</taxon>
        <taxon>Andropogoneae</taxon>
        <taxon>Saccharinae</taxon>
        <taxon>Miscanthus</taxon>
    </lineage>
</organism>
<dbReference type="InterPro" id="IPR042239">
    <property type="entry name" value="Nop_C"/>
</dbReference>
<evidence type="ECO:0000256" key="2">
    <source>
        <dbReference type="ARBA" id="ARBA00022517"/>
    </source>
</evidence>
<dbReference type="GO" id="GO:0030515">
    <property type="term" value="F:snoRNA binding"/>
    <property type="evidence" value="ECO:0007669"/>
    <property type="project" value="InterPro"/>
</dbReference>
<evidence type="ECO:0000256" key="4">
    <source>
        <dbReference type="SAM" id="MobiDB-lite"/>
    </source>
</evidence>
<feature type="region of interest" description="Disordered" evidence="4">
    <location>
        <begin position="501"/>
        <end position="533"/>
    </location>
</feature>
<dbReference type="InterPro" id="IPR002687">
    <property type="entry name" value="Nop_dom"/>
</dbReference>
<reference evidence="6" key="1">
    <citation type="submission" date="2020-10" db="EMBL/GenBank/DDBJ databases">
        <authorList>
            <person name="Han B."/>
            <person name="Lu T."/>
            <person name="Zhao Q."/>
            <person name="Huang X."/>
            <person name="Zhao Y."/>
        </authorList>
    </citation>
    <scope>NUCLEOTIDE SEQUENCE</scope>
</reference>
<dbReference type="EMBL" id="CAJGYO010000018">
    <property type="protein sequence ID" value="CAD6336749.1"/>
    <property type="molecule type" value="Genomic_DNA"/>
</dbReference>
<gene>
    <name evidence="6" type="ORF">NCGR_LOCUS60847</name>
</gene>
<dbReference type="InterPro" id="IPR045056">
    <property type="entry name" value="Nop56/Nop58"/>
</dbReference>
<evidence type="ECO:0000313" key="6">
    <source>
        <dbReference type="EMBL" id="CAD6336749.1"/>
    </source>
</evidence>
<dbReference type="Proteomes" id="UP000604825">
    <property type="component" value="Unassembled WGS sequence"/>
</dbReference>